<dbReference type="SUPFAM" id="SSF47413">
    <property type="entry name" value="lambda repressor-like DNA-binding domains"/>
    <property type="match status" value="1"/>
</dbReference>
<protein>
    <recommendedName>
        <fullName evidence="1">HTH cro/C1-type domain-containing protein</fullName>
    </recommendedName>
</protein>
<dbReference type="EMBL" id="CAJQYY010000001">
    <property type="protein sequence ID" value="CAG4885788.1"/>
    <property type="molecule type" value="Genomic_DNA"/>
</dbReference>
<dbReference type="PROSITE" id="PS50943">
    <property type="entry name" value="HTH_CROC1"/>
    <property type="match status" value="1"/>
</dbReference>
<dbReference type="Proteomes" id="UP000789752">
    <property type="component" value="Unassembled WGS sequence"/>
</dbReference>
<dbReference type="Pfam" id="PF01381">
    <property type="entry name" value="HTH_3"/>
    <property type="match status" value="1"/>
</dbReference>
<feature type="domain" description="HTH cro/C1-type" evidence="1">
    <location>
        <begin position="10"/>
        <end position="65"/>
    </location>
</feature>
<evidence type="ECO:0000259" key="1">
    <source>
        <dbReference type="PROSITE" id="PS50943"/>
    </source>
</evidence>
<sequence length="163" mass="18043">MDIFTVGRHVRERREALGLTQVRLAMLAGLSRQTVQGLEAGTLKDLGFERIGRLLDVLGLSFDTLSLAARLRKRGLWMAAKTSSVSYAGDLTEDMLEQALATGQVPTGYEAHIGHLLDEAPVSLIIMAVEEAATREHKTPTDIWRNVTMLAQTHSDSRRAFWV</sequence>
<dbReference type="InterPro" id="IPR001387">
    <property type="entry name" value="Cro/C1-type_HTH"/>
</dbReference>
<organism evidence="2 3">
    <name type="scientific">Paraburkholderia gardini</name>
    <dbReference type="NCBI Taxonomy" id="2823469"/>
    <lineage>
        <taxon>Bacteria</taxon>
        <taxon>Pseudomonadati</taxon>
        <taxon>Pseudomonadota</taxon>
        <taxon>Betaproteobacteria</taxon>
        <taxon>Burkholderiales</taxon>
        <taxon>Burkholderiaceae</taxon>
        <taxon>Paraburkholderia</taxon>
    </lineage>
</organism>
<name>A0ABN7QCR5_9BURK</name>
<dbReference type="InterPro" id="IPR010982">
    <property type="entry name" value="Lambda_DNA-bd_dom_sf"/>
</dbReference>
<dbReference type="Gene3D" id="1.10.260.40">
    <property type="entry name" value="lambda repressor-like DNA-binding domains"/>
    <property type="match status" value="1"/>
</dbReference>
<dbReference type="RefSeq" id="WP_228973744.1">
    <property type="nucleotide sequence ID" value="NZ_CAJQYY010000001.1"/>
</dbReference>
<gene>
    <name evidence="2" type="ORF">R54767_00081</name>
</gene>
<comment type="caution">
    <text evidence="2">The sequence shown here is derived from an EMBL/GenBank/DDBJ whole genome shotgun (WGS) entry which is preliminary data.</text>
</comment>
<reference evidence="2 3" key="1">
    <citation type="submission" date="2021-04" db="EMBL/GenBank/DDBJ databases">
        <authorList>
            <person name="Vanwijnsberghe S."/>
        </authorList>
    </citation>
    <scope>NUCLEOTIDE SEQUENCE [LARGE SCALE GENOMIC DNA]</scope>
    <source>
        <strain evidence="2 3">LMG 32171</strain>
    </source>
</reference>
<accession>A0ABN7QCR5</accession>
<proteinExistence type="predicted"/>
<evidence type="ECO:0000313" key="3">
    <source>
        <dbReference type="Proteomes" id="UP000789752"/>
    </source>
</evidence>
<dbReference type="SMART" id="SM00530">
    <property type="entry name" value="HTH_XRE"/>
    <property type="match status" value="1"/>
</dbReference>
<dbReference type="CDD" id="cd00093">
    <property type="entry name" value="HTH_XRE"/>
    <property type="match status" value="1"/>
</dbReference>
<keyword evidence="3" id="KW-1185">Reference proteome</keyword>
<evidence type="ECO:0000313" key="2">
    <source>
        <dbReference type="EMBL" id="CAG4885788.1"/>
    </source>
</evidence>